<organism evidence="1 2">
    <name type="scientific">Racocetra persica</name>
    <dbReference type="NCBI Taxonomy" id="160502"/>
    <lineage>
        <taxon>Eukaryota</taxon>
        <taxon>Fungi</taxon>
        <taxon>Fungi incertae sedis</taxon>
        <taxon>Mucoromycota</taxon>
        <taxon>Glomeromycotina</taxon>
        <taxon>Glomeromycetes</taxon>
        <taxon>Diversisporales</taxon>
        <taxon>Gigasporaceae</taxon>
        <taxon>Racocetra</taxon>
    </lineage>
</organism>
<accession>A0ACA9RTQ3</accession>
<evidence type="ECO:0000313" key="1">
    <source>
        <dbReference type="EMBL" id="CAG8808571.1"/>
    </source>
</evidence>
<protein>
    <submittedName>
        <fullName evidence="1">32388_t:CDS:1</fullName>
    </submittedName>
</protein>
<reference evidence="1" key="1">
    <citation type="submission" date="2021-06" db="EMBL/GenBank/DDBJ databases">
        <authorList>
            <person name="Kallberg Y."/>
            <person name="Tangrot J."/>
            <person name="Rosling A."/>
        </authorList>
    </citation>
    <scope>NUCLEOTIDE SEQUENCE</scope>
    <source>
        <strain evidence="1">MA461A</strain>
    </source>
</reference>
<keyword evidence="2" id="KW-1185">Reference proteome</keyword>
<sequence length="53" mass="6113">MVYQLNRRTDGLSIKKSTSSGHRYLDPNSKNLPVKIRNLVNQIPWGTILFDNI</sequence>
<evidence type="ECO:0000313" key="2">
    <source>
        <dbReference type="Proteomes" id="UP000789920"/>
    </source>
</evidence>
<proteinExistence type="predicted"/>
<name>A0ACA9RTQ3_9GLOM</name>
<comment type="caution">
    <text evidence="1">The sequence shown here is derived from an EMBL/GenBank/DDBJ whole genome shotgun (WGS) entry which is preliminary data.</text>
</comment>
<feature type="non-terminal residue" evidence="1">
    <location>
        <position position="53"/>
    </location>
</feature>
<dbReference type="EMBL" id="CAJVQC010068998">
    <property type="protein sequence ID" value="CAG8808571.1"/>
    <property type="molecule type" value="Genomic_DNA"/>
</dbReference>
<dbReference type="Proteomes" id="UP000789920">
    <property type="component" value="Unassembled WGS sequence"/>
</dbReference>
<gene>
    <name evidence="1" type="ORF">RPERSI_LOCUS22657</name>
</gene>